<sequence>MSAKCEKIVGKSRKSEKIVGKWVKEKKEKTTGTHSEERKKEEKKPTADKVYVLVISRKKCNVKKRHANHGGIGEITFPPLPNVGSSDPVIIKVYISGRQVNRAYLDGGSSCDVIYEHCFLKLKPSIISLRVDSNTPLVGFSGEQSWPLGEIPLEVTIGEGPIAVTKTLTFIIVKSYSPHNLLLGRTAMQQIGIVVSTVHGAIKFHMPRGIGTIFSEYNSQKPKEEEDGPTNKYQGNEKNVLSCIDTEERMVINDKYPEQKITIGRQLPTRIKIRPLDLLKRYIDVFAWTSAHITGVPRVLMIGGETFNTEHRINMFNHAEPVKQKKRSLASERNEAIHSQVEELTESGILCLQGVSPDPYSRGRRRKTTFFTREGVFYYKRLPFGLKNAGATYQKLIDKVFGHQMGRNMEVNVDDMVIKSDSKEEIMADITETLERLRAINLKLNLKKCSFRVEEGIYLVHLITKQGIRAYPSKVKAVSTLRPPKLVSEMQNLNKKIAALSRGRNSIKGQILADFLVETLLTENKEAKNEEFKREKSEPQNAWKLFTDGASSSDGSGVGLMVVSPEGKEYTYALRFEFKTTNNEAEYEALLAGLRIAKEMEIRRQKDRNTRTNHFCRFSSSSKSSQRKPKQEMKSIMSACPFSQWGIDIVGPLPTALGGARFGRAQVIISDNGKQFVKGTFLVFCKKLGTLQASTSVYHPQANGQAHQTTPKSNNGETPFRLIYGSKAIIPIEISMETKRVQDFDPKENEKRRREDPDILKEKERNGIDKRSPLQTEAGRLL</sequence>
<dbReference type="CDD" id="cd00303">
    <property type="entry name" value="retropepsin_like"/>
    <property type="match status" value="1"/>
</dbReference>
<reference evidence="3" key="2">
    <citation type="submission" date="2022-01" db="EMBL/GenBank/DDBJ databases">
        <authorList>
            <person name="Yamashiro T."/>
            <person name="Shiraishi A."/>
            <person name="Satake H."/>
            <person name="Nakayama K."/>
        </authorList>
    </citation>
    <scope>NUCLEOTIDE SEQUENCE</scope>
</reference>
<dbReference type="InterPro" id="IPR043128">
    <property type="entry name" value="Rev_trsase/Diguanyl_cyclase"/>
</dbReference>
<evidence type="ECO:0000313" key="3">
    <source>
        <dbReference type="EMBL" id="GJT82744.1"/>
    </source>
</evidence>
<keyword evidence="3" id="KW-0548">Nucleotidyltransferase</keyword>
<dbReference type="Gene3D" id="3.30.70.270">
    <property type="match status" value="1"/>
</dbReference>
<evidence type="ECO:0000256" key="1">
    <source>
        <dbReference type="SAM" id="MobiDB-lite"/>
    </source>
</evidence>
<name>A0ABQ5H565_9ASTR</name>
<comment type="caution">
    <text evidence="3">The sequence shown here is derived from an EMBL/GenBank/DDBJ whole genome shotgun (WGS) entry which is preliminary data.</text>
</comment>
<organism evidence="3 4">
    <name type="scientific">Tanacetum coccineum</name>
    <dbReference type="NCBI Taxonomy" id="301880"/>
    <lineage>
        <taxon>Eukaryota</taxon>
        <taxon>Viridiplantae</taxon>
        <taxon>Streptophyta</taxon>
        <taxon>Embryophyta</taxon>
        <taxon>Tracheophyta</taxon>
        <taxon>Spermatophyta</taxon>
        <taxon>Magnoliopsida</taxon>
        <taxon>eudicotyledons</taxon>
        <taxon>Gunneridae</taxon>
        <taxon>Pentapetalae</taxon>
        <taxon>asterids</taxon>
        <taxon>campanulids</taxon>
        <taxon>Asterales</taxon>
        <taxon>Asteraceae</taxon>
        <taxon>Asteroideae</taxon>
        <taxon>Anthemideae</taxon>
        <taxon>Anthemidinae</taxon>
        <taxon>Tanacetum</taxon>
    </lineage>
</organism>
<feature type="region of interest" description="Disordered" evidence="1">
    <location>
        <begin position="607"/>
        <end position="631"/>
    </location>
</feature>
<dbReference type="InterPro" id="IPR000477">
    <property type="entry name" value="RT_dom"/>
</dbReference>
<dbReference type="EMBL" id="BQNB010019196">
    <property type="protein sequence ID" value="GJT82744.1"/>
    <property type="molecule type" value="Genomic_DNA"/>
</dbReference>
<dbReference type="InterPro" id="IPR012337">
    <property type="entry name" value="RNaseH-like_sf"/>
</dbReference>
<accession>A0ABQ5H565</accession>
<dbReference type="PROSITE" id="PS50994">
    <property type="entry name" value="INTEGRASE"/>
    <property type="match status" value="1"/>
</dbReference>
<dbReference type="SUPFAM" id="SSF53098">
    <property type="entry name" value="Ribonuclease H-like"/>
    <property type="match status" value="1"/>
</dbReference>
<dbReference type="InterPro" id="IPR001584">
    <property type="entry name" value="Integrase_cat-core"/>
</dbReference>
<evidence type="ECO:0000313" key="4">
    <source>
        <dbReference type="Proteomes" id="UP001151760"/>
    </source>
</evidence>
<dbReference type="Gene3D" id="3.30.420.10">
    <property type="entry name" value="Ribonuclease H-like superfamily/Ribonuclease H"/>
    <property type="match status" value="2"/>
</dbReference>
<gene>
    <name evidence="3" type="ORF">Tco_1057086</name>
</gene>
<protein>
    <submittedName>
        <fullName evidence="3">Reverse transcriptase domain-containing protein</fullName>
    </submittedName>
</protein>
<evidence type="ECO:0000259" key="2">
    <source>
        <dbReference type="PROSITE" id="PS50994"/>
    </source>
</evidence>
<dbReference type="Pfam" id="PF00078">
    <property type="entry name" value="RVT_1"/>
    <property type="match status" value="1"/>
</dbReference>
<dbReference type="InterPro" id="IPR036397">
    <property type="entry name" value="RNaseH_sf"/>
</dbReference>
<dbReference type="SUPFAM" id="SSF56672">
    <property type="entry name" value="DNA/RNA polymerases"/>
    <property type="match status" value="1"/>
</dbReference>
<dbReference type="CDD" id="cd01647">
    <property type="entry name" value="RT_LTR"/>
    <property type="match status" value="1"/>
</dbReference>
<keyword evidence="4" id="KW-1185">Reference proteome</keyword>
<proteinExistence type="predicted"/>
<keyword evidence="3" id="KW-0808">Transferase</keyword>
<dbReference type="InterPro" id="IPR043502">
    <property type="entry name" value="DNA/RNA_pol_sf"/>
</dbReference>
<feature type="region of interest" description="Disordered" evidence="1">
    <location>
        <begin position="740"/>
        <end position="782"/>
    </location>
</feature>
<dbReference type="Proteomes" id="UP001151760">
    <property type="component" value="Unassembled WGS sequence"/>
</dbReference>
<feature type="compositionally biased region" description="Basic and acidic residues" evidence="1">
    <location>
        <begin position="740"/>
        <end position="772"/>
    </location>
</feature>
<reference evidence="3" key="1">
    <citation type="journal article" date="2022" name="Int. J. Mol. Sci.">
        <title>Draft Genome of Tanacetum Coccineum: Genomic Comparison of Closely Related Tanacetum-Family Plants.</title>
        <authorList>
            <person name="Yamashiro T."/>
            <person name="Shiraishi A."/>
            <person name="Nakayama K."/>
            <person name="Satake H."/>
        </authorList>
    </citation>
    <scope>NUCLEOTIDE SEQUENCE</scope>
</reference>
<keyword evidence="3" id="KW-0695">RNA-directed DNA polymerase</keyword>
<dbReference type="PANTHER" id="PTHR48475:SF2">
    <property type="entry name" value="RIBONUCLEASE H"/>
    <property type="match status" value="1"/>
</dbReference>
<dbReference type="GO" id="GO:0003964">
    <property type="term" value="F:RNA-directed DNA polymerase activity"/>
    <property type="evidence" value="ECO:0007669"/>
    <property type="project" value="UniProtKB-KW"/>
</dbReference>
<feature type="region of interest" description="Disordered" evidence="1">
    <location>
        <begin position="1"/>
        <end position="43"/>
    </location>
</feature>
<dbReference type="PANTHER" id="PTHR48475">
    <property type="entry name" value="RIBONUCLEASE H"/>
    <property type="match status" value="1"/>
</dbReference>
<feature type="domain" description="Integrase catalytic" evidence="2">
    <location>
        <begin position="663"/>
        <end position="781"/>
    </location>
</feature>